<dbReference type="InterPro" id="IPR035595">
    <property type="entry name" value="UDP_glycos_trans_CS"/>
</dbReference>
<keyword evidence="10" id="KW-1185">Reference proteome</keyword>
<feature type="transmembrane region" description="Helical" evidence="8">
    <location>
        <begin position="138"/>
        <end position="155"/>
    </location>
</feature>
<evidence type="ECO:0000256" key="6">
    <source>
        <dbReference type="RuleBase" id="RU003718"/>
    </source>
</evidence>
<organism evidence="9 10">
    <name type="scientific">Turnera subulata</name>
    <dbReference type="NCBI Taxonomy" id="218843"/>
    <lineage>
        <taxon>Eukaryota</taxon>
        <taxon>Viridiplantae</taxon>
        <taxon>Streptophyta</taxon>
        <taxon>Embryophyta</taxon>
        <taxon>Tracheophyta</taxon>
        <taxon>Spermatophyta</taxon>
        <taxon>Magnoliopsida</taxon>
        <taxon>eudicotyledons</taxon>
        <taxon>Gunneridae</taxon>
        <taxon>Pentapetalae</taxon>
        <taxon>rosids</taxon>
        <taxon>fabids</taxon>
        <taxon>Malpighiales</taxon>
        <taxon>Passifloraceae</taxon>
        <taxon>Turnera</taxon>
    </lineage>
</organism>
<dbReference type="CDD" id="cd03784">
    <property type="entry name" value="GT1_Gtf-like"/>
    <property type="match status" value="1"/>
</dbReference>
<evidence type="ECO:0000313" key="9">
    <source>
        <dbReference type="EMBL" id="KAJ4831882.1"/>
    </source>
</evidence>
<keyword evidence="8" id="KW-0472">Membrane</keyword>
<evidence type="ECO:0000256" key="5">
    <source>
        <dbReference type="ARBA" id="ARBA00047606"/>
    </source>
</evidence>
<accession>A0A9Q0FI74</accession>
<dbReference type="Pfam" id="PF00201">
    <property type="entry name" value="UDPGT"/>
    <property type="match status" value="1"/>
</dbReference>
<comment type="caution">
    <text evidence="9">The sequence shown here is derived from an EMBL/GenBank/DDBJ whole genome shotgun (WGS) entry which is preliminary data.</text>
</comment>
<comment type="pathway">
    <text evidence="1">Pigment biosynthesis; anthocyanin biosynthesis.</text>
</comment>
<gene>
    <name evidence="9" type="ORF">Tsubulata_036863</name>
</gene>
<keyword evidence="8" id="KW-1133">Transmembrane helix</keyword>
<evidence type="ECO:0000256" key="2">
    <source>
        <dbReference type="ARBA" id="ARBA00009995"/>
    </source>
</evidence>
<dbReference type="EC" id="2.4.1.-" evidence="7"/>
<keyword evidence="4 6" id="KW-0808">Transferase</keyword>
<dbReference type="OrthoDB" id="5835829at2759"/>
<comment type="similarity">
    <text evidence="2 6">Belongs to the UDP-glycosyltransferase family.</text>
</comment>
<evidence type="ECO:0000313" key="10">
    <source>
        <dbReference type="Proteomes" id="UP001141552"/>
    </source>
</evidence>
<evidence type="ECO:0000256" key="4">
    <source>
        <dbReference type="ARBA" id="ARBA00022679"/>
    </source>
</evidence>
<dbReference type="FunFam" id="3.40.50.2000:FF:000020">
    <property type="entry name" value="Glycosyltransferase"/>
    <property type="match status" value="1"/>
</dbReference>
<keyword evidence="3 6" id="KW-0328">Glycosyltransferase</keyword>
<dbReference type="PANTHER" id="PTHR48048:SF20">
    <property type="entry name" value="GLYCOSYLTRANSFERASE"/>
    <property type="match status" value="1"/>
</dbReference>
<evidence type="ECO:0000256" key="1">
    <source>
        <dbReference type="ARBA" id="ARBA00004935"/>
    </source>
</evidence>
<dbReference type="Proteomes" id="UP001141552">
    <property type="component" value="Unassembled WGS sequence"/>
</dbReference>
<dbReference type="FunFam" id="3.40.50.2000:FF:000095">
    <property type="entry name" value="Glycosyltransferase"/>
    <property type="match status" value="1"/>
</dbReference>
<sequence>MKSKMQDTIVLYPSPGMGHIVSMVELGKLILIHYGHQLSIKILLITSKFWDSPVVTDYINTISKSYPDISFHRLPPRSVGDHPPRSRHAKVFELIELNAPDVLQALQEMKETCNINALVLDMFCISAHTGAKNLGVPVYYFFATNAACLAAFLYFPTICKQYTKPFKDLTNTFLHFPSLPSLKAIHVPEPMLNINDPAYDAFLSLCINLSKADGVIVNTFDELEADAIKSLEDGVFVPDAPTPPLYYIGPLLAATGGKQAARHVCLSWLDRQPPESVVFLSFGSRGSLPEEQVKEIATGLEKSGKRFLWVVRNPPADANLKKQVLNIVDFDLDAILPEGFLERVHDRGMVVKLWAPQQEILKHEAIGGFVTHSGWNSVLEAVVAGVPLVAWPLYAEQHMNRNVLVEYMDMAIPVEQRDDEDGFVSGEEVERRVRELMDSEKGKELREKFKKLKASAFGAWGESGSSTVALATLVKTWKRG</sequence>
<dbReference type="InterPro" id="IPR002213">
    <property type="entry name" value="UDP_glucos_trans"/>
</dbReference>
<dbReference type="AlphaFoldDB" id="A0A9Q0FI74"/>
<dbReference type="InterPro" id="IPR050481">
    <property type="entry name" value="UDP-glycosyltransf_plant"/>
</dbReference>
<comment type="catalytic activity">
    <reaction evidence="5">
        <text>an anthocyanidin + UDP-alpha-D-glucose + H(+) = an anthocyanidin 3-O-beta-D-glucoside + UDP</text>
        <dbReference type="Rhea" id="RHEA:20093"/>
        <dbReference type="ChEBI" id="CHEBI:15378"/>
        <dbReference type="ChEBI" id="CHEBI:16307"/>
        <dbReference type="ChEBI" id="CHEBI:58223"/>
        <dbReference type="ChEBI" id="CHEBI:58885"/>
        <dbReference type="ChEBI" id="CHEBI:143576"/>
        <dbReference type="EC" id="2.4.1.115"/>
    </reaction>
</comment>
<dbReference type="Gene3D" id="3.40.50.2000">
    <property type="entry name" value="Glycogen Phosphorylase B"/>
    <property type="match status" value="2"/>
</dbReference>
<evidence type="ECO:0000256" key="8">
    <source>
        <dbReference type="SAM" id="Phobius"/>
    </source>
</evidence>
<dbReference type="SUPFAM" id="SSF53756">
    <property type="entry name" value="UDP-Glycosyltransferase/glycogen phosphorylase"/>
    <property type="match status" value="1"/>
</dbReference>
<keyword evidence="8" id="KW-0812">Transmembrane</keyword>
<evidence type="ECO:0000256" key="7">
    <source>
        <dbReference type="RuleBase" id="RU362057"/>
    </source>
</evidence>
<reference evidence="9" key="2">
    <citation type="journal article" date="2023" name="Plants (Basel)">
        <title>Annotation of the Turnera subulata (Passifloraceae) Draft Genome Reveals the S-Locus Evolved after the Divergence of Turneroideae from Passifloroideae in a Stepwise Manner.</title>
        <authorList>
            <person name="Henning P.M."/>
            <person name="Roalson E.H."/>
            <person name="Mir W."/>
            <person name="McCubbin A.G."/>
            <person name="Shore J.S."/>
        </authorList>
    </citation>
    <scope>NUCLEOTIDE SEQUENCE</scope>
    <source>
        <strain evidence="9">F60SS</strain>
    </source>
</reference>
<protein>
    <recommendedName>
        <fullName evidence="7">Glycosyltransferase</fullName>
        <ecNumber evidence="7">2.4.1.-</ecNumber>
    </recommendedName>
</protein>
<reference evidence="9" key="1">
    <citation type="submission" date="2022-02" db="EMBL/GenBank/DDBJ databases">
        <authorList>
            <person name="Henning P.M."/>
            <person name="McCubbin A.G."/>
            <person name="Shore J.S."/>
        </authorList>
    </citation>
    <scope>NUCLEOTIDE SEQUENCE</scope>
    <source>
        <strain evidence="9">F60SS</strain>
        <tissue evidence="9">Leaves</tissue>
    </source>
</reference>
<evidence type="ECO:0000256" key="3">
    <source>
        <dbReference type="ARBA" id="ARBA00022676"/>
    </source>
</evidence>
<proteinExistence type="inferred from homology"/>
<dbReference type="PROSITE" id="PS00375">
    <property type="entry name" value="UDPGT"/>
    <property type="match status" value="1"/>
</dbReference>
<dbReference type="GO" id="GO:0047213">
    <property type="term" value="F:anthocyanidin 3-O-glucosyltransferase activity"/>
    <property type="evidence" value="ECO:0007669"/>
    <property type="project" value="UniProtKB-EC"/>
</dbReference>
<name>A0A9Q0FI74_9ROSI</name>
<dbReference type="PANTHER" id="PTHR48048">
    <property type="entry name" value="GLYCOSYLTRANSFERASE"/>
    <property type="match status" value="1"/>
</dbReference>
<dbReference type="EMBL" id="JAKUCV010005263">
    <property type="protein sequence ID" value="KAJ4831882.1"/>
    <property type="molecule type" value="Genomic_DNA"/>
</dbReference>